<evidence type="ECO:0000313" key="1">
    <source>
        <dbReference type="EMBL" id="OBB91937.1"/>
    </source>
</evidence>
<evidence type="ECO:0008006" key="3">
    <source>
        <dbReference type="Google" id="ProtNLM"/>
    </source>
</evidence>
<name>A0A1A0W7C6_MYCPR</name>
<proteinExistence type="predicted"/>
<dbReference type="RefSeq" id="WP_044518581.1">
    <property type="nucleotide sequence ID" value="NZ_JBLVUM010000002.1"/>
</dbReference>
<evidence type="ECO:0000313" key="2">
    <source>
        <dbReference type="Proteomes" id="UP000094008"/>
    </source>
</evidence>
<dbReference type="OrthoDB" id="3778270at2"/>
<gene>
    <name evidence="1" type="ORF">A5779_22760</name>
</gene>
<dbReference type="NCBIfam" id="TIGR00026">
    <property type="entry name" value="hi_GC_TIGR00026"/>
    <property type="match status" value="1"/>
</dbReference>
<sequence>MPLPRPLRVLPRYLNPVLRPVAGYLPPLAVLHHTGRKSGNPYASPVQAYPVPGGYIAAYAYSDSPQWAQNLLTVGHGQMARAGKRYTIANPRHLGDEGLEQLPKPVAAMMRGMGVRGFLQFDTTVQQ</sequence>
<organism evidence="1 2">
    <name type="scientific">Mycolicibacterium peregrinum</name>
    <name type="common">Mycobacterium peregrinum</name>
    <dbReference type="NCBI Taxonomy" id="43304"/>
    <lineage>
        <taxon>Bacteria</taxon>
        <taxon>Bacillati</taxon>
        <taxon>Actinomycetota</taxon>
        <taxon>Actinomycetes</taxon>
        <taxon>Mycobacteriales</taxon>
        <taxon>Mycobacteriaceae</taxon>
        <taxon>Mycolicibacterium</taxon>
    </lineage>
</organism>
<dbReference type="InterPro" id="IPR004378">
    <property type="entry name" value="F420H2_quin_Rdtase"/>
</dbReference>
<dbReference type="GO" id="GO:0016491">
    <property type="term" value="F:oxidoreductase activity"/>
    <property type="evidence" value="ECO:0007669"/>
    <property type="project" value="InterPro"/>
</dbReference>
<protein>
    <recommendedName>
        <fullName evidence="3">Nitroreductase family deazaflavin-dependent oxidoreductase</fullName>
    </recommendedName>
</protein>
<accession>A0A1A0W7C6</accession>
<dbReference type="Gene3D" id="2.30.110.10">
    <property type="entry name" value="Electron Transport, Fmn-binding Protein, Chain A"/>
    <property type="match status" value="1"/>
</dbReference>
<comment type="caution">
    <text evidence="1">The sequence shown here is derived from an EMBL/GenBank/DDBJ whole genome shotgun (WGS) entry which is preliminary data.</text>
</comment>
<dbReference type="InterPro" id="IPR012349">
    <property type="entry name" value="Split_barrel_FMN-bd"/>
</dbReference>
<dbReference type="Proteomes" id="UP000094008">
    <property type="component" value="Unassembled WGS sequence"/>
</dbReference>
<dbReference type="AlphaFoldDB" id="A0A1A0W7C6"/>
<dbReference type="EMBL" id="LZSY01000080">
    <property type="protein sequence ID" value="OBB91937.1"/>
    <property type="molecule type" value="Genomic_DNA"/>
</dbReference>
<reference evidence="2" key="1">
    <citation type="submission" date="2016-06" db="EMBL/GenBank/DDBJ databases">
        <authorList>
            <person name="Sutton G."/>
            <person name="Brinkac L."/>
            <person name="Sanka R."/>
            <person name="Adams M."/>
            <person name="Lau E."/>
            <person name="Mehaffy C."/>
            <person name="Tameris M."/>
            <person name="Hatherill M."/>
            <person name="Hanekom W."/>
            <person name="Mahomed H."/>
            <person name="Mcshane H."/>
        </authorList>
    </citation>
    <scope>NUCLEOTIDE SEQUENCE [LARGE SCALE GENOMIC DNA]</scope>
    <source>
        <strain evidence="2">852002-10433_SCH5171157</strain>
    </source>
</reference>